<sequence length="268" mass="30051">MVKKLLLITLLGAFLFAGAVQAQVNELPRPGMLPDHPLYFLKSWAEAIGTFLTFGDIPKAERYLALAERRLAEANALADKGKPEIAERALERYRERLNRALGKAEEAKQKGLDTDEVLAKVSEATLKHQTVLIEVYEKVPEQARPAIERAMEQSMRGHEEALQAISGEKREQIREEVQTRKQEVFQKAEQLRERGIPVPEILPMPIELPLPIMDQFPGKVVYTTDISVDPTLFQNDCDQRGGVFDSCGTICPPEAEVCATVCAYTCEF</sequence>
<dbReference type="EMBL" id="PFTC01000014">
    <property type="protein sequence ID" value="PJB98905.1"/>
    <property type="molecule type" value="Genomic_DNA"/>
</dbReference>
<accession>A0A2M8DLX0</accession>
<gene>
    <name evidence="3" type="ORF">CO078_00535</name>
</gene>
<dbReference type="Proteomes" id="UP000230097">
    <property type="component" value="Unassembled WGS sequence"/>
</dbReference>
<feature type="domain" description="DUF5667" evidence="2">
    <location>
        <begin position="31"/>
        <end position="142"/>
    </location>
</feature>
<keyword evidence="1" id="KW-0732">Signal</keyword>
<organism evidence="3 4">
    <name type="scientific">Candidatus Nealsonbacteria bacterium CG_4_9_14_0_8_um_filter_36_17</name>
    <dbReference type="NCBI Taxonomy" id="1974693"/>
    <lineage>
        <taxon>Bacteria</taxon>
        <taxon>Candidatus Nealsoniibacteriota</taxon>
    </lineage>
</organism>
<comment type="caution">
    <text evidence="3">The sequence shown here is derived from an EMBL/GenBank/DDBJ whole genome shotgun (WGS) entry which is preliminary data.</text>
</comment>
<feature type="signal peptide" evidence="1">
    <location>
        <begin position="1"/>
        <end position="22"/>
    </location>
</feature>
<dbReference type="Pfam" id="PF18915">
    <property type="entry name" value="DUF5667"/>
    <property type="match status" value="1"/>
</dbReference>
<protein>
    <recommendedName>
        <fullName evidence="2">DUF5667 domain-containing protein</fullName>
    </recommendedName>
</protein>
<reference evidence="4" key="1">
    <citation type="submission" date="2017-09" db="EMBL/GenBank/DDBJ databases">
        <title>Depth-based differentiation of microbial function through sediment-hosted aquifers and enrichment of novel symbionts in the deep terrestrial subsurface.</title>
        <authorList>
            <person name="Probst A.J."/>
            <person name="Ladd B."/>
            <person name="Jarett J.K."/>
            <person name="Geller-Mcgrath D.E."/>
            <person name="Sieber C.M.K."/>
            <person name="Emerson J.B."/>
            <person name="Anantharaman K."/>
            <person name="Thomas B.C."/>
            <person name="Malmstrom R."/>
            <person name="Stieglmeier M."/>
            <person name="Klingl A."/>
            <person name="Woyke T."/>
            <person name="Ryan C.M."/>
            <person name="Banfield J.F."/>
        </authorList>
    </citation>
    <scope>NUCLEOTIDE SEQUENCE [LARGE SCALE GENOMIC DNA]</scope>
</reference>
<proteinExistence type="predicted"/>
<evidence type="ECO:0000256" key="1">
    <source>
        <dbReference type="SAM" id="SignalP"/>
    </source>
</evidence>
<feature type="chain" id="PRO_5014973851" description="DUF5667 domain-containing protein" evidence="1">
    <location>
        <begin position="23"/>
        <end position="268"/>
    </location>
</feature>
<evidence type="ECO:0000313" key="3">
    <source>
        <dbReference type="EMBL" id="PJB98905.1"/>
    </source>
</evidence>
<dbReference type="InterPro" id="IPR043725">
    <property type="entry name" value="DUF5667"/>
</dbReference>
<evidence type="ECO:0000313" key="4">
    <source>
        <dbReference type="Proteomes" id="UP000230097"/>
    </source>
</evidence>
<dbReference type="AlphaFoldDB" id="A0A2M8DLX0"/>
<evidence type="ECO:0000259" key="2">
    <source>
        <dbReference type="Pfam" id="PF18915"/>
    </source>
</evidence>
<name>A0A2M8DLX0_9BACT</name>